<feature type="transmembrane region" description="Helical" evidence="8">
    <location>
        <begin position="127"/>
        <end position="148"/>
    </location>
</feature>
<evidence type="ECO:0000256" key="6">
    <source>
        <dbReference type="ARBA" id="ARBA00022989"/>
    </source>
</evidence>
<evidence type="ECO:0000256" key="7">
    <source>
        <dbReference type="ARBA" id="ARBA00023136"/>
    </source>
</evidence>
<feature type="transmembrane region" description="Helical" evidence="8">
    <location>
        <begin position="169"/>
        <end position="191"/>
    </location>
</feature>
<feature type="transmembrane region" description="Helical" evidence="8">
    <location>
        <begin position="36"/>
        <end position="56"/>
    </location>
</feature>
<feature type="transmembrane region" description="Helical" evidence="8">
    <location>
        <begin position="68"/>
        <end position="87"/>
    </location>
</feature>
<evidence type="ECO:0000313" key="9">
    <source>
        <dbReference type="EMBL" id="TWH81589.1"/>
    </source>
</evidence>
<organism evidence="9 10">
    <name type="scientific">Sedimentibacter saalensis</name>
    <dbReference type="NCBI Taxonomy" id="130788"/>
    <lineage>
        <taxon>Bacteria</taxon>
        <taxon>Bacillati</taxon>
        <taxon>Bacillota</taxon>
        <taxon>Tissierellia</taxon>
        <taxon>Sedimentibacter</taxon>
    </lineage>
</organism>
<keyword evidence="10" id="KW-1185">Reference proteome</keyword>
<gene>
    <name evidence="9" type="ORF">LY60_01342</name>
</gene>
<comment type="similarity">
    <text evidence="2">Belongs to the auxin efflux carrier (TC 2.A.69) family.</text>
</comment>
<evidence type="ECO:0000256" key="1">
    <source>
        <dbReference type="ARBA" id="ARBA00004651"/>
    </source>
</evidence>
<feature type="transmembrane region" description="Helical" evidence="8">
    <location>
        <begin position="225"/>
        <end position="248"/>
    </location>
</feature>
<feature type="transmembrane region" description="Helical" evidence="8">
    <location>
        <begin position="6"/>
        <end position="24"/>
    </location>
</feature>
<keyword evidence="3" id="KW-0813">Transport</keyword>
<evidence type="ECO:0008006" key="11">
    <source>
        <dbReference type="Google" id="ProtNLM"/>
    </source>
</evidence>
<evidence type="ECO:0000256" key="4">
    <source>
        <dbReference type="ARBA" id="ARBA00022475"/>
    </source>
</evidence>
<evidence type="ECO:0000256" key="5">
    <source>
        <dbReference type="ARBA" id="ARBA00022692"/>
    </source>
</evidence>
<evidence type="ECO:0000313" key="10">
    <source>
        <dbReference type="Proteomes" id="UP000315343"/>
    </source>
</evidence>
<proteinExistence type="inferred from homology"/>
<keyword evidence="4" id="KW-1003">Cell membrane</keyword>
<dbReference type="GO" id="GO:0055085">
    <property type="term" value="P:transmembrane transport"/>
    <property type="evidence" value="ECO:0007669"/>
    <property type="project" value="InterPro"/>
</dbReference>
<comment type="caution">
    <text evidence="9">The sequence shown here is derived from an EMBL/GenBank/DDBJ whole genome shotgun (WGS) entry which is preliminary data.</text>
</comment>
<dbReference type="GO" id="GO:0005886">
    <property type="term" value="C:plasma membrane"/>
    <property type="evidence" value="ECO:0007669"/>
    <property type="project" value="UniProtKB-SubCell"/>
</dbReference>
<feature type="transmembrane region" description="Helical" evidence="8">
    <location>
        <begin position="255"/>
        <end position="274"/>
    </location>
</feature>
<dbReference type="AlphaFoldDB" id="A0A562JEJ1"/>
<dbReference type="Pfam" id="PF03547">
    <property type="entry name" value="Mem_trans"/>
    <property type="match status" value="1"/>
</dbReference>
<dbReference type="OrthoDB" id="9794315at2"/>
<comment type="subcellular location">
    <subcellularLocation>
        <location evidence="1">Cell membrane</location>
        <topology evidence="1">Multi-pass membrane protein</topology>
    </subcellularLocation>
</comment>
<reference evidence="9 10" key="1">
    <citation type="submission" date="2019-07" db="EMBL/GenBank/DDBJ databases">
        <title>Genomic Encyclopedia of Type Strains, Phase I: the one thousand microbial genomes (KMG-I) project.</title>
        <authorList>
            <person name="Kyrpides N."/>
        </authorList>
    </citation>
    <scope>NUCLEOTIDE SEQUENCE [LARGE SCALE GENOMIC DNA]</scope>
    <source>
        <strain evidence="9 10">DSM 13558</strain>
    </source>
</reference>
<feature type="transmembrane region" description="Helical" evidence="8">
    <location>
        <begin position="286"/>
        <end position="306"/>
    </location>
</feature>
<dbReference type="InterPro" id="IPR004776">
    <property type="entry name" value="Mem_transp_PIN-like"/>
</dbReference>
<dbReference type="Proteomes" id="UP000315343">
    <property type="component" value="Unassembled WGS sequence"/>
</dbReference>
<evidence type="ECO:0000256" key="8">
    <source>
        <dbReference type="SAM" id="Phobius"/>
    </source>
</evidence>
<name>A0A562JEJ1_9FIRM</name>
<sequence length="312" mass="34089">MENLIFSLNVVAPIFLLMCVGAFLKRVKIFDSEFLVKANTFAFQVLFPVLLFNNIYKSKVSGDVNIKLIIFAIAVVFAIIGISLFAVPKFEKDNKNRGIIIQGLYRSNFVLFGVSLSQNIFGDAGLAAVTTLVAIIIPIYNFMAVIILDMFSNDKSDIKKNIISIVKNPLIIGSVLGIIVSALGIKLPVFIENTIGDMADMATPLALMALGGDIEINNIRKNLNYITVVTIGKLLVIPAVVIVMAYAFGFRGPELGALFSMVAPSVAVSSYTMAQQYDCNYELAGQLVFVSTMFSPFTIFIFIFVLKTVGVF</sequence>
<dbReference type="InterPro" id="IPR038770">
    <property type="entry name" value="Na+/solute_symporter_sf"/>
</dbReference>
<evidence type="ECO:0000256" key="3">
    <source>
        <dbReference type="ARBA" id="ARBA00022448"/>
    </source>
</evidence>
<keyword evidence="6 8" id="KW-1133">Transmembrane helix</keyword>
<dbReference type="PANTHER" id="PTHR36838:SF4">
    <property type="entry name" value="AUXIN EFFLUX CARRIER FAMILY PROTEIN"/>
    <property type="match status" value="1"/>
</dbReference>
<dbReference type="RefSeq" id="WP_145081604.1">
    <property type="nucleotide sequence ID" value="NZ_JBCFAR010000005.1"/>
</dbReference>
<protein>
    <recommendedName>
        <fullName evidence="11">AEC family transporter</fullName>
    </recommendedName>
</protein>
<accession>A0A562JEJ1</accession>
<keyword evidence="5 8" id="KW-0812">Transmembrane</keyword>
<evidence type="ECO:0000256" key="2">
    <source>
        <dbReference type="ARBA" id="ARBA00010145"/>
    </source>
</evidence>
<dbReference type="PANTHER" id="PTHR36838">
    <property type="entry name" value="AUXIN EFFLUX CARRIER FAMILY PROTEIN"/>
    <property type="match status" value="1"/>
</dbReference>
<dbReference type="Gene3D" id="1.20.1530.20">
    <property type="match status" value="1"/>
</dbReference>
<keyword evidence="7 8" id="KW-0472">Membrane</keyword>
<dbReference type="EMBL" id="VLKH01000003">
    <property type="protein sequence ID" value="TWH81589.1"/>
    <property type="molecule type" value="Genomic_DNA"/>
</dbReference>